<keyword evidence="1" id="KW-1133">Transmembrane helix</keyword>
<protein>
    <recommendedName>
        <fullName evidence="4">DUF4199 domain-containing protein</fullName>
    </recommendedName>
</protein>
<dbReference type="Pfam" id="PF13858">
    <property type="entry name" value="DUF4199"/>
    <property type="match status" value="1"/>
</dbReference>
<sequence length="189" mass="21000">MEDLNAAVRKQGALRGLLFGGIMLFIDILKLFYLAYYAQSPLVTFIFLYPVYYILLFAMALLFVNSLRNKIGRYWNLKQAITGIFIMLFVSSLIWNNGVTLFSGKVNPVVAEKAHVGLINVRKAAMQSQNQPEAKIDKEVADMNSKFVASSDITLGSFIQSLVVSVILVFAVAALLGILFKREKPVAQA</sequence>
<feature type="transmembrane region" description="Helical" evidence="1">
    <location>
        <begin position="42"/>
        <end position="64"/>
    </location>
</feature>
<evidence type="ECO:0000256" key="1">
    <source>
        <dbReference type="SAM" id="Phobius"/>
    </source>
</evidence>
<dbReference type="EMBL" id="JAVLVU010000001">
    <property type="protein sequence ID" value="MDT3402759.1"/>
    <property type="molecule type" value="Genomic_DNA"/>
</dbReference>
<reference evidence="3" key="1">
    <citation type="submission" date="2023-07" db="EMBL/GenBank/DDBJ databases">
        <title>Functional and genomic diversity of the sorghum phyllosphere microbiome.</title>
        <authorList>
            <person name="Shade A."/>
        </authorList>
    </citation>
    <scope>NUCLEOTIDE SEQUENCE [LARGE SCALE GENOMIC DNA]</scope>
    <source>
        <strain evidence="3">SORGH_AS_0422</strain>
    </source>
</reference>
<dbReference type="Proteomes" id="UP001258315">
    <property type="component" value="Unassembled WGS sequence"/>
</dbReference>
<feature type="transmembrane region" description="Helical" evidence="1">
    <location>
        <begin position="158"/>
        <end position="180"/>
    </location>
</feature>
<gene>
    <name evidence="2" type="ORF">QE417_001831</name>
</gene>
<keyword evidence="3" id="KW-1185">Reference proteome</keyword>
<comment type="caution">
    <text evidence="2">The sequence shown here is derived from an EMBL/GenBank/DDBJ whole genome shotgun (WGS) entry which is preliminary data.</text>
</comment>
<keyword evidence="1" id="KW-0472">Membrane</keyword>
<keyword evidence="1" id="KW-0812">Transmembrane</keyword>
<evidence type="ECO:0000313" key="3">
    <source>
        <dbReference type="Proteomes" id="UP001258315"/>
    </source>
</evidence>
<dbReference type="InterPro" id="IPR025250">
    <property type="entry name" value="DUF4199"/>
</dbReference>
<proteinExistence type="predicted"/>
<accession>A0ABU3GSM5</accession>
<evidence type="ECO:0008006" key="4">
    <source>
        <dbReference type="Google" id="ProtNLM"/>
    </source>
</evidence>
<feature type="transmembrane region" description="Helical" evidence="1">
    <location>
        <begin position="76"/>
        <end position="95"/>
    </location>
</feature>
<evidence type="ECO:0000313" key="2">
    <source>
        <dbReference type="EMBL" id="MDT3402759.1"/>
    </source>
</evidence>
<feature type="transmembrane region" description="Helical" evidence="1">
    <location>
        <begin position="12"/>
        <end position="36"/>
    </location>
</feature>
<organism evidence="2 3">
    <name type="scientific">Mucilaginibacter terrae</name>
    <dbReference type="NCBI Taxonomy" id="1955052"/>
    <lineage>
        <taxon>Bacteria</taxon>
        <taxon>Pseudomonadati</taxon>
        <taxon>Bacteroidota</taxon>
        <taxon>Sphingobacteriia</taxon>
        <taxon>Sphingobacteriales</taxon>
        <taxon>Sphingobacteriaceae</taxon>
        <taxon>Mucilaginibacter</taxon>
    </lineage>
</organism>
<name>A0ABU3GSM5_9SPHI</name>
<dbReference type="RefSeq" id="WP_311949445.1">
    <property type="nucleotide sequence ID" value="NZ_JAVLVU010000001.1"/>
</dbReference>